<feature type="non-terminal residue" evidence="1">
    <location>
        <position position="54"/>
    </location>
</feature>
<reference evidence="1" key="1">
    <citation type="submission" date="2021-06" db="EMBL/GenBank/DDBJ databases">
        <authorList>
            <person name="Hodson N. C."/>
            <person name="Mongue J. A."/>
            <person name="Jaron S. K."/>
        </authorList>
    </citation>
    <scope>NUCLEOTIDE SEQUENCE</scope>
</reference>
<keyword evidence="2" id="KW-1185">Reference proteome</keyword>
<accession>A0A8J2KKA4</accession>
<organism evidence="1 2">
    <name type="scientific">Allacma fusca</name>
    <dbReference type="NCBI Taxonomy" id="39272"/>
    <lineage>
        <taxon>Eukaryota</taxon>
        <taxon>Metazoa</taxon>
        <taxon>Ecdysozoa</taxon>
        <taxon>Arthropoda</taxon>
        <taxon>Hexapoda</taxon>
        <taxon>Collembola</taxon>
        <taxon>Symphypleona</taxon>
        <taxon>Sminthuridae</taxon>
        <taxon>Allacma</taxon>
    </lineage>
</organism>
<name>A0A8J2KKA4_9HEXA</name>
<comment type="caution">
    <text evidence="1">The sequence shown here is derived from an EMBL/GenBank/DDBJ whole genome shotgun (WGS) entry which is preliminary data.</text>
</comment>
<evidence type="ECO:0000313" key="2">
    <source>
        <dbReference type="Proteomes" id="UP000708208"/>
    </source>
</evidence>
<sequence>MVLSEFSDLVRGFSTWLKFTAPIPTDPDTLDTLRETNKVPFLTVPLSAQSHVLP</sequence>
<dbReference type="EMBL" id="CAJVCH010323689">
    <property type="protein sequence ID" value="CAG7786714.1"/>
    <property type="molecule type" value="Genomic_DNA"/>
</dbReference>
<gene>
    <name evidence="1" type="ORF">AFUS01_LOCUS25269</name>
</gene>
<protein>
    <submittedName>
        <fullName evidence="1">Uncharacterized protein</fullName>
    </submittedName>
</protein>
<proteinExistence type="predicted"/>
<evidence type="ECO:0000313" key="1">
    <source>
        <dbReference type="EMBL" id="CAG7786714.1"/>
    </source>
</evidence>
<dbReference type="Proteomes" id="UP000708208">
    <property type="component" value="Unassembled WGS sequence"/>
</dbReference>
<dbReference type="AlphaFoldDB" id="A0A8J2KKA4"/>